<dbReference type="GO" id="GO:0046872">
    <property type="term" value="F:metal ion binding"/>
    <property type="evidence" value="ECO:0007669"/>
    <property type="project" value="UniProtKB-KW"/>
</dbReference>
<evidence type="ECO:0000256" key="2">
    <source>
        <dbReference type="ARBA" id="ARBA00022475"/>
    </source>
</evidence>
<dbReference type="InterPro" id="IPR003691">
    <property type="entry name" value="FluC"/>
</dbReference>
<evidence type="ECO:0000256" key="8">
    <source>
        <dbReference type="ARBA" id="ARBA00035585"/>
    </source>
</evidence>
<name>A0A176K2A5_9BACT</name>
<dbReference type="Pfam" id="PF02537">
    <property type="entry name" value="CRCB"/>
    <property type="match status" value="1"/>
</dbReference>
<evidence type="ECO:0000313" key="11">
    <source>
        <dbReference type="Proteomes" id="UP000077339"/>
    </source>
</evidence>
<comment type="catalytic activity">
    <reaction evidence="8">
        <text>fluoride(in) = fluoride(out)</text>
        <dbReference type="Rhea" id="RHEA:76159"/>
        <dbReference type="ChEBI" id="CHEBI:17051"/>
    </reaction>
    <physiologicalReaction direction="left-to-right" evidence="8">
        <dbReference type="Rhea" id="RHEA:76160"/>
    </physiologicalReaction>
</comment>
<dbReference type="GO" id="GO:0005886">
    <property type="term" value="C:plasma membrane"/>
    <property type="evidence" value="ECO:0007669"/>
    <property type="project" value="UniProtKB-SubCell"/>
</dbReference>
<keyword evidence="5 9" id="KW-0472">Membrane</keyword>
<keyword evidence="3 9" id="KW-0812">Transmembrane</keyword>
<comment type="caution">
    <text evidence="10">The sequence shown here is derived from an EMBL/GenBank/DDBJ whole genome shotgun (WGS) entry which is preliminary data.</text>
</comment>
<keyword evidence="11" id="KW-1185">Reference proteome</keyword>
<keyword evidence="4 9" id="KW-1133">Transmembrane helix</keyword>
<evidence type="ECO:0000256" key="6">
    <source>
        <dbReference type="ARBA" id="ARBA00023303"/>
    </source>
</evidence>
<comment type="subcellular location">
    <subcellularLocation>
        <location evidence="1 9">Cell membrane</location>
        <topology evidence="1 9">Multi-pass membrane protein</topology>
    </subcellularLocation>
</comment>
<dbReference type="Proteomes" id="UP000077339">
    <property type="component" value="Unassembled WGS sequence"/>
</dbReference>
<evidence type="ECO:0000313" key="10">
    <source>
        <dbReference type="EMBL" id="OAA31198.1"/>
    </source>
</evidence>
<dbReference type="PANTHER" id="PTHR28259:SF1">
    <property type="entry name" value="FLUORIDE EXPORT PROTEIN 1-RELATED"/>
    <property type="match status" value="1"/>
</dbReference>
<keyword evidence="9" id="KW-0406">Ion transport</keyword>
<accession>A0A176K2A5</accession>
<dbReference type="GO" id="GO:0062054">
    <property type="term" value="F:fluoride channel activity"/>
    <property type="evidence" value="ECO:0007669"/>
    <property type="project" value="UniProtKB-UniRule"/>
</dbReference>
<dbReference type="RefSeq" id="WP_068346140.1">
    <property type="nucleotide sequence ID" value="NZ_JFHK01000004.1"/>
</dbReference>
<keyword evidence="9" id="KW-0813">Transport</keyword>
<evidence type="ECO:0000256" key="5">
    <source>
        <dbReference type="ARBA" id="ARBA00023136"/>
    </source>
</evidence>
<keyword evidence="9" id="KW-0915">Sodium</keyword>
<feature type="transmembrane region" description="Helical" evidence="9">
    <location>
        <begin position="104"/>
        <end position="122"/>
    </location>
</feature>
<keyword evidence="9" id="KW-0479">Metal-binding</keyword>
<dbReference type="STRING" id="1453497.AT15_06795"/>
<feature type="binding site" evidence="9">
    <location>
        <position position="79"/>
    </location>
    <ligand>
        <name>Na(+)</name>
        <dbReference type="ChEBI" id="CHEBI:29101"/>
        <note>structural</note>
    </ligand>
</feature>
<comment type="similarity">
    <text evidence="7 9">Belongs to the fluoride channel Fluc/FEX (TC 1.A.43) family.</text>
</comment>
<feature type="transmembrane region" description="Helical" evidence="9">
    <location>
        <begin position="32"/>
        <end position="53"/>
    </location>
</feature>
<evidence type="ECO:0000256" key="7">
    <source>
        <dbReference type="ARBA" id="ARBA00035120"/>
    </source>
</evidence>
<dbReference type="PANTHER" id="PTHR28259">
    <property type="entry name" value="FLUORIDE EXPORT PROTEIN 1-RELATED"/>
    <property type="match status" value="1"/>
</dbReference>
<dbReference type="PATRIC" id="fig|1453497.3.peg.1356"/>
<feature type="binding site" evidence="9">
    <location>
        <position position="76"/>
    </location>
    <ligand>
        <name>Na(+)</name>
        <dbReference type="ChEBI" id="CHEBI:29101"/>
        <note>structural</note>
    </ligand>
</feature>
<comment type="activity regulation">
    <text evidence="9">Na(+) is not transported, but it plays an essential structural role and its presence is essential for fluoride channel function.</text>
</comment>
<dbReference type="NCBIfam" id="TIGR00494">
    <property type="entry name" value="crcB"/>
    <property type="match status" value="1"/>
</dbReference>
<organism evidence="10 11">
    <name type="scientific">Kosmotoga arenicorallina S304</name>
    <dbReference type="NCBI Taxonomy" id="1453497"/>
    <lineage>
        <taxon>Bacteria</taxon>
        <taxon>Thermotogati</taxon>
        <taxon>Thermotogota</taxon>
        <taxon>Thermotogae</taxon>
        <taxon>Kosmotogales</taxon>
        <taxon>Kosmotogaceae</taxon>
        <taxon>Kosmotoga</taxon>
    </lineage>
</organism>
<dbReference type="GO" id="GO:0140114">
    <property type="term" value="P:cellular detoxification of fluoride"/>
    <property type="evidence" value="ECO:0007669"/>
    <property type="project" value="UniProtKB-UniRule"/>
</dbReference>
<protein>
    <recommendedName>
        <fullName evidence="9">Fluoride-specific ion channel FluC</fullName>
    </recommendedName>
</protein>
<dbReference type="AlphaFoldDB" id="A0A176K2A5"/>
<comment type="function">
    <text evidence="9">Fluoride-specific ion channel. Important for reducing fluoride concentration in the cell, thus reducing its toxicity.</text>
</comment>
<dbReference type="OrthoDB" id="9922062at2"/>
<evidence type="ECO:0000256" key="4">
    <source>
        <dbReference type="ARBA" id="ARBA00022989"/>
    </source>
</evidence>
<feature type="transmembrane region" description="Helical" evidence="9">
    <location>
        <begin position="65"/>
        <end position="84"/>
    </location>
</feature>
<keyword evidence="6 9" id="KW-0407">Ion channel</keyword>
<dbReference type="EMBL" id="JFHK01000004">
    <property type="protein sequence ID" value="OAA31198.1"/>
    <property type="molecule type" value="Genomic_DNA"/>
</dbReference>
<keyword evidence="2 9" id="KW-1003">Cell membrane</keyword>
<reference evidence="10 11" key="1">
    <citation type="submission" date="2014-02" db="EMBL/GenBank/DDBJ databases">
        <title>Kosmotoga genome sequencing.</title>
        <authorList>
            <person name="Pollo S.M."/>
            <person name="Charchuk R."/>
            <person name="Nesbo C.L."/>
        </authorList>
    </citation>
    <scope>NUCLEOTIDE SEQUENCE [LARGE SCALE GENOMIC DNA]</scope>
    <source>
        <strain evidence="10 11">S304</strain>
    </source>
</reference>
<evidence type="ECO:0000256" key="3">
    <source>
        <dbReference type="ARBA" id="ARBA00022692"/>
    </source>
</evidence>
<evidence type="ECO:0000256" key="9">
    <source>
        <dbReference type="HAMAP-Rule" id="MF_00454"/>
    </source>
</evidence>
<evidence type="ECO:0000256" key="1">
    <source>
        <dbReference type="ARBA" id="ARBA00004651"/>
    </source>
</evidence>
<sequence length="125" mass="13760">MTGYLAIGFGGFFGAITRYAFSKLVNERYGLLSFPFGTVAVNIIGSFGLSLFLAFAFKKTEVSRVFYLFFATGFLGAFTTFSTFTYEGLKLLQEQSFGAFSSYFLLNVFGGFMAAFLGFMIGRAL</sequence>
<dbReference type="HAMAP" id="MF_00454">
    <property type="entry name" value="FluC"/>
    <property type="match status" value="1"/>
</dbReference>
<proteinExistence type="inferred from homology"/>
<gene>
    <name evidence="9" type="primary">fluC</name>
    <name evidence="9" type="synonym">crcB</name>
    <name evidence="10" type="ORF">AT15_06795</name>
</gene>